<feature type="compositionally biased region" description="Basic and acidic residues" evidence="11">
    <location>
        <begin position="528"/>
        <end position="540"/>
    </location>
</feature>
<name>A0AAV2Z9P4_9STRA</name>
<evidence type="ECO:0000313" key="12">
    <source>
        <dbReference type="EMBL" id="DBA04151.1"/>
    </source>
</evidence>
<evidence type="ECO:0000256" key="6">
    <source>
        <dbReference type="ARBA" id="ARBA00023010"/>
    </source>
</evidence>
<keyword evidence="6" id="KW-0811">Translocation</keyword>
<evidence type="ECO:0000256" key="1">
    <source>
        <dbReference type="ARBA" id="ARBA00004567"/>
    </source>
</evidence>
<organism evidence="12 13">
    <name type="scientific">Lagenidium giganteum</name>
    <dbReference type="NCBI Taxonomy" id="4803"/>
    <lineage>
        <taxon>Eukaryota</taxon>
        <taxon>Sar</taxon>
        <taxon>Stramenopiles</taxon>
        <taxon>Oomycota</taxon>
        <taxon>Peronosporomycetes</taxon>
        <taxon>Pythiales</taxon>
        <taxon>Pythiaceae</taxon>
    </lineage>
</organism>
<feature type="region of interest" description="Disordered" evidence="11">
    <location>
        <begin position="1"/>
        <end position="38"/>
    </location>
</feature>
<comment type="caution">
    <text evidence="12">The sequence shown here is derived from an EMBL/GenBank/DDBJ whole genome shotgun (WGS) entry which is preliminary data.</text>
</comment>
<dbReference type="EMBL" id="DAKRPA010000011">
    <property type="protein sequence ID" value="DBA04151.1"/>
    <property type="molecule type" value="Genomic_DNA"/>
</dbReference>
<evidence type="ECO:0000313" key="13">
    <source>
        <dbReference type="Proteomes" id="UP001146120"/>
    </source>
</evidence>
<dbReference type="GO" id="GO:0005737">
    <property type="term" value="C:cytoplasm"/>
    <property type="evidence" value="ECO:0007669"/>
    <property type="project" value="TreeGrafter"/>
</dbReference>
<reference evidence="12" key="2">
    <citation type="journal article" date="2023" name="Microbiol Resour">
        <title>Decontamination and Annotation of the Draft Genome Sequence of the Oomycete Lagenidium giganteum ARSEF 373.</title>
        <authorList>
            <person name="Morgan W.R."/>
            <person name="Tartar A."/>
        </authorList>
    </citation>
    <scope>NUCLEOTIDE SEQUENCE</scope>
    <source>
        <strain evidence="12">ARSEF 373</strain>
    </source>
</reference>
<evidence type="ECO:0000256" key="7">
    <source>
        <dbReference type="ARBA" id="ARBA00023132"/>
    </source>
</evidence>
<keyword evidence="7" id="KW-0906">Nuclear pore complex</keyword>
<comment type="subcellular location">
    <subcellularLocation>
        <location evidence="1">Nucleus</location>
        <location evidence="1">Nuclear pore complex</location>
    </subcellularLocation>
</comment>
<dbReference type="GO" id="GO:0016973">
    <property type="term" value="P:poly(A)+ mRNA export from nucleus"/>
    <property type="evidence" value="ECO:0007669"/>
    <property type="project" value="InterPro"/>
</dbReference>
<dbReference type="PANTHER" id="PTHR12960:SF0">
    <property type="entry name" value="MRNA EXPORT FACTOR GLE1"/>
    <property type="match status" value="1"/>
</dbReference>
<dbReference type="GO" id="GO:0015031">
    <property type="term" value="P:protein transport"/>
    <property type="evidence" value="ECO:0007669"/>
    <property type="project" value="UniProtKB-KW"/>
</dbReference>
<dbReference type="Pfam" id="PF07817">
    <property type="entry name" value="GLE1"/>
    <property type="match status" value="1"/>
</dbReference>
<comment type="similarity">
    <text evidence="2">Belongs to the GLE1 family.</text>
</comment>
<dbReference type="AlphaFoldDB" id="A0AAV2Z9P4"/>
<keyword evidence="5" id="KW-0653">Protein transport</keyword>
<dbReference type="InterPro" id="IPR038506">
    <property type="entry name" value="GLE1-like_sf"/>
</dbReference>
<reference evidence="12" key="1">
    <citation type="submission" date="2022-11" db="EMBL/GenBank/DDBJ databases">
        <authorList>
            <person name="Morgan W.R."/>
            <person name="Tartar A."/>
        </authorList>
    </citation>
    <scope>NUCLEOTIDE SEQUENCE</scope>
    <source>
        <strain evidence="12">ARSEF 373</strain>
    </source>
</reference>
<sequence length="588" mass="65128">MSCSRLRAPSFDDSDTDSSDSGRTTPVTPRAEALQGVALTGKSREELLRLVERSCELKATQKVNDSPAYQALCETLQRARAQAELAIKREDARTEDAALLCIVSKNNEQEKQTIRKLSEMRVREMSAMDSVERELQRYKEAREALERAELEEIERKQNALKAAAKAREQEKEAAKKAKEVADREAEAKRKEEAAAAAEQKKKEEQALRAKQQREEQEQREADKEAQKYLVEAKERLQRLEAIQKLADQILADPSPQVKQTRVDIKKQVRLPTCRLAGCCNQVAAAPSKIRMVVSKIQSLLQTARTAGDTYFKYSLDLVATNLLKQARVTLDYKACYPLAYVITMTCVQTPELADVVLAMFNKACVFTIPDNPTKKADQSVAEYKMSLGFEKAVGDTSDPDGLEHVTEYSKRMTMTVAVLAAVMQTTPWDGSAQPPGMGIGDCWVWMARLVNEPPHLMTGSLLLTILEVSGFELLRHYRKQFHKLLELIATKVGPRLSTNARTGAANAAGQLDTFINQYKTNRCTLPEPEGRKLEETKVTDADEEKTENDTRGGYGGGGGGYGGGNSYGGRGGGRSGGRGRGRGRGRAW</sequence>
<keyword evidence="3" id="KW-0813">Transport</keyword>
<evidence type="ECO:0000256" key="9">
    <source>
        <dbReference type="ARBA" id="ARBA00026227"/>
    </source>
</evidence>
<dbReference type="GO" id="GO:0044614">
    <property type="term" value="C:nuclear pore cytoplasmic filaments"/>
    <property type="evidence" value="ECO:0007669"/>
    <property type="project" value="TreeGrafter"/>
</dbReference>
<evidence type="ECO:0000256" key="10">
    <source>
        <dbReference type="ARBA" id="ARBA00029983"/>
    </source>
</evidence>
<feature type="compositionally biased region" description="Basic residues" evidence="11">
    <location>
        <begin position="577"/>
        <end position="588"/>
    </location>
</feature>
<evidence type="ECO:0000256" key="2">
    <source>
        <dbReference type="ARBA" id="ARBA00011056"/>
    </source>
</evidence>
<feature type="compositionally biased region" description="Gly residues" evidence="11">
    <location>
        <begin position="552"/>
        <end position="576"/>
    </location>
</feature>
<dbReference type="GO" id="GO:0005543">
    <property type="term" value="F:phospholipid binding"/>
    <property type="evidence" value="ECO:0007669"/>
    <property type="project" value="TreeGrafter"/>
</dbReference>
<evidence type="ECO:0000256" key="3">
    <source>
        <dbReference type="ARBA" id="ARBA00022448"/>
    </source>
</evidence>
<evidence type="ECO:0000256" key="11">
    <source>
        <dbReference type="SAM" id="MobiDB-lite"/>
    </source>
</evidence>
<accession>A0AAV2Z9P4</accession>
<feature type="compositionally biased region" description="Basic and acidic residues" evidence="11">
    <location>
        <begin position="165"/>
        <end position="221"/>
    </location>
</feature>
<dbReference type="Proteomes" id="UP001146120">
    <property type="component" value="Unassembled WGS sequence"/>
</dbReference>
<dbReference type="GO" id="GO:0031369">
    <property type="term" value="F:translation initiation factor binding"/>
    <property type="evidence" value="ECO:0007669"/>
    <property type="project" value="TreeGrafter"/>
</dbReference>
<keyword evidence="13" id="KW-1185">Reference proteome</keyword>
<evidence type="ECO:0000256" key="4">
    <source>
        <dbReference type="ARBA" id="ARBA00022816"/>
    </source>
</evidence>
<protein>
    <recommendedName>
        <fullName evidence="9">mRNA export factor GLE1</fullName>
    </recommendedName>
    <alternativeName>
        <fullName evidence="10">Nucleoporin GLE1</fullName>
    </alternativeName>
</protein>
<evidence type="ECO:0000256" key="8">
    <source>
        <dbReference type="ARBA" id="ARBA00023242"/>
    </source>
</evidence>
<dbReference type="InterPro" id="IPR012476">
    <property type="entry name" value="GLE1"/>
</dbReference>
<dbReference type="GO" id="GO:0000822">
    <property type="term" value="F:inositol hexakisphosphate binding"/>
    <property type="evidence" value="ECO:0007669"/>
    <property type="project" value="TreeGrafter"/>
</dbReference>
<evidence type="ECO:0000256" key="5">
    <source>
        <dbReference type="ARBA" id="ARBA00022927"/>
    </source>
</evidence>
<dbReference type="Gene3D" id="1.25.40.510">
    <property type="entry name" value="GLE1-like"/>
    <property type="match status" value="1"/>
</dbReference>
<dbReference type="PANTHER" id="PTHR12960">
    <property type="entry name" value="GLE-1-RELATED"/>
    <property type="match status" value="1"/>
</dbReference>
<proteinExistence type="inferred from homology"/>
<keyword evidence="4" id="KW-0509">mRNA transport</keyword>
<feature type="region of interest" description="Disordered" evidence="11">
    <location>
        <begin position="523"/>
        <end position="588"/>
    </location>
</feature>
<keyword evidence="8" id="KW-0539">Nucleus</keyword>
<feature type="region of interest" description="Disordered" evidence="11">
    <location>
        <begin position="164"/>
        <end position="221"/>
    </location>
</feature>
<gene>
    <name evidence="12" type="ORF">N0F65_004259</name>
</gene>